<accession>A0A024AZQ3</accession>
<proteinExistence type="predicted"/>
<protein>
    <submittedName>
        <fullName evidence="2">Helix-turn-helix binding domain protein</fullName>
    </submittedName>
</protein>
<dbReference type="EMBL" id="KJ489398">
    <property type="protein sequence ID" value="AHZ09834.1"/>
    <property type="molecule type" value="Genomic_DNA"/>
</dbReference>
<dbReference type="GeneID" id="19525451"/>
<name>A0A024AZQ3_9CAUD</name>
<dbReference type="OrthoDB" id="2009at10239"/>
<sequence length="594" mass="68234">MSTATIAPNGVLIDAQVLTVNNKLVDVLQTLLQRAKNSINNVAIFKKTELAKELGKDPKTVYRHIKELEQNGIFEVHGEKGRGKGSVVKFNDQLVKFTTSDEAVVNSGVNIKELAQQKFPKKPKKENPNKRPRRTKHEMLDALLKRNKEQDSITALNEELEQIHYPTWSIFQRTDNPELNYKAYIAASLYSRYAYLFTKRQNEVYAEKEKAGLSYSIRKLTAVSPDYHVLEEQFFGTTVFKHFVKYVQFCEENSIDLPEHMASQFKLSTFIAEQKNAKKSTSAKPYVNTLYSEKSLEAYNRDKRYGKRGVLHNIRTIENIQPFSGDIVVTQLTDELSKNGIKLSTAPLEKRYGAFFFPDGTNADELIMLEYYNSVVKQMQEQNISQESQDAIKDFIVRHTYMHFEGALRGVKKELLVSELLRMTLASIPRTRKQDELSYKREACYALGKFYKPHEKDNEKVIYAALKDYVALTDSMHTSFLFELIEQKNGVHISYETYQNAFKEVGKDVVPVTKYCVLDIEQIVEKLRDVVEVELLDTSVDVADVSKDKYAPKKAKRNVDEDLVAMQKSHVAANYEKRNSINNLINNFNLTGEL</sequence>
<dbReference type="InterPro" id="IPR036390">
    <property type="entry name" value="WH_DNA-bd_sf"/>
</dbReference>
<dbReference type="Gene3D" id="1.10.10.10">
    <property type="entry name" value="Winged helix-like DNA-binding domain superfamily/Winged helix DNA-binding domain"/>
    <property type="match status" value="1"/>
</dbReference>
<dbReference type="SUPFAM" id="SSF46785">
    <property type="entry name" value="Winged helix' DNA-binding domain"/>
    <property type="match status" value="1"/>
</dbReference>
<feature type="compositionally biased region" description="Basic residues" evidence="1">
    <location>
        <begin position="119"/>
        <end position="136"/>
    </location>
</feature>
<organism evidence="2 3">
    <name type="scientific">Bacillus phage Evoli</name>
    <dbReference type="NCBI Taxonomy" id="1486658"/>
    <lineage>
        <taxon>Viruses</taxon>
        <taxon>Duplodnaviria</taxon>
        <taxon>Heunggongvirae</taxon>
        <taxon>Uroviricota</taxon>
        <taxon>Caudoviricetes</taxon>
        <taxon>Herelleviridae</taxon>
        <taxon>Bastillevirinae</taxon>
        <taxon>Bastillevirus</taxon>
        <taxon>Bastillevirus evoli</taxon>
    </lineage>
</organism>
<evidence type="ECO:0000313" key="3">
    <source>
        <dbReference type="Proteomes" id="UP000026901"/>
    </source>
</evidence>
<dbReference type="Proteomes" id="UP000026901">
    <property type="component" value="Segment"/>
</dbReference>
<dbReference type="KEGG" id="vg:19525451"/>
<keyword evidence="3" id="KW-1185">Reference proteome</keyword>
<evidence type="ECO:0000256" key="1">
    <source>
        <dbReference type="SAM" id="MobiDB-lite"/>
    </source>
</evidence>
<reference evidence="3" key="1">
    <citation type="submission" date="2014-09" db="EMBL/GenBank/DDBJ databases">
        <authorList>
            <person name="Sauder A.B."/>
            <person name="McKenzie Q.R."/>
            <person name="Temple L.M."/>
            <person name="Alexis B.K."/>
            <person name="Al-Atrache Z."/>
            <person name="Lewis L.O."/>
            <person name="Loesser-Casey K.E."/>
            <person name="Mitchell K.J."/>
        </authorList>
    </citation>
    <scope>NUCLEOTIDE SEQUENCE [LARGE SCALE GENOMIC DNA]</scope>
</reference>
<dbReference type="InterPro" id="IPR036388">
    <property type="entry name" value="WH-like_DNA-bd_sf"/>
</dbReference>
<dbReference type="RefSeq" id="YP_009035631.1">
    <property type="nucleotide sequence ID" value="NC_024207.1"/>
</dbReference>
<dbReference type="Pfam" id="PF13412">
    <property type="entry name" value="HTH_24"/>
    <property type="match status" value="1"/>
</dbReference>
<evidence type="ECO:0000313" key="2">
    <source>
        <dbReference type="EMBL" id="AHZ09834.1"/>
    </source>
</evidence>
<feature type="region of interest" description="Disordered" evidence="1">
    <location>
        <begin position="116"/>
        <end position="136"/>
    </location>
</feature>